<keyword evidence="11" id="KW-0378">Hydrolase</keyword>
<gene>
    <name evidence="11" type="primary">ecfA3</name>
    <name evidence="11" type="ORF">CROST_019350</name>
</gene>
<dbReference type="GO" id="GO:0043190">
    <property type="term" value="C:ATP-binding cassette (ABC) transporter complex"/>
    <property type="evidence" value="ECO:0007669"/>
    <property type="project" value="TreeGrafter"/>
</dbReference>
<keyword evidence="3 10" id="KW-0813">Transport</keyword>
<protein>
    <recommendedName>
        <fullName evidence="10">ABC transporter ATP-binding protein</fullName>
    </recommendedName>
</protein>
<dbReference type="InterPro" id="IPR050095">
    <property type="entry name" value="ECF_ABC_transporter_ATP-bd"/>
</dbReference>
<evidence type="ECO:0000256" key="1">
    <source>
        <dbReference type="ARBA" id="ARBA00004202"/>
    </source>
</evidence>
<evidence type="ECO:0000256" key="8">
    <source>
        <dbReference type="ARBA" id="ARBA00023136"/>
    </source>
</evidence>
<name>A0A1S8LQD2_9CLOT</name>
<accession>A0A1S8LQD2</accession>
<dbReference type="Proteomes" id="UP000190951">
    <property type="component" value="Chromosome"/>
</dbReference>
<keyword evidence="7" id="KW-1278">Translocase</keyword>
<dbReference type="FunFam" id="3.40.50.300:FF:000224">
    <property type="entry name" value="Energy-coupling factor transporter ATP-binding protein EcfA"/>
    <property type="match status" value="1"/>
</dbReference>
<dbReference type="SMART" id="SM00382">
    <property type="entry name" value="AAA"/>
    <property type="match status" value="1"/>
</dbReference>
<comment type="similarity">
    <text evidence="2 10">Belongs to the ABC transporter superfamily.</text>
</comment>
<evidence type="ECO:0000256" key="5">
    <source>
        <dbReference type="ARBA" id="ARBA00022741"/>
    </source>
</evidence>
<dbReference type="CDD" id="cd03225">
    <property type="entry name" value="ABC_cobalt_CbiO_domain1"/>
    <property type="match status" value="1"/>
</dbReference>
<dbReference type="InterPro" id="IPR003593">
    <property type="entry name" value="AAA+_ATPase"/>
</dbReference>
<dbReference type="InterPro" id="IPR015856">
    <property type="entry name" value="ABC_transpr_CbiO/EcfA_su"/>
</dbReference>
<evidence type="ECO:0000256" key="2">
    <source>
        <dbReference type="ARBA" id="ARBA00005417"/>
    </source>
</evidence>
<evidence type="ECO:0000256" key="6">
    <source>
        <dbReference type="ARBA" id="ARBA00022840"/>
    </source>
</evidence>
<evidence type="ECO:0000256" key="3">
    <source>
        <dbReference type="ARBA" id="ARBA00022448"/>
    </source>
</evidence>
<comment type="subcellular location">
    <subcellularLocation>
        <location evidence="1 10">Cell membrane</location>
        <topology evidence="1 10">Peripheral membrane protein</topology>
    </subcellularLocation>
</comment>
<dbReference type="EMBL" id="CP096983">
    <property type="protein sequence ID" value="URZ11218.1"/>
    <property type="molecule type" value="Genomic_DNA"/>
</dbReference>
<keyword evidence="12" id="KW-1185">Reference proteome</keyword>
<dbReference type="GO" id="GO:0006824">
    <property type="term" value="P:cobalt ion transport"/>
    <property type="evidence" value="ECO:0007669"/>
    <property type="project" value="InterPro"/>
</dbReference>
<comment type="function">
    <text evidence="9">Probably part of an ABC transporter complex. Responsible for energy coupling to the transport system.</text>
</comment>
<dbReference type="Pfam" id="PF00005">
    <property type="entry name" value="ABC_tran"/>
    <property type="match status" value="1"/>
</dbReference>
<evidence type="ECO:0000313" key="11">
    <source>
        <dbReference type="EMBL" id="URZ11218.1"/>
    </source>
</evidence>
<dbReference type="PANTHER" id="PTHR43553:SF24">
    <property type="entry name" value="ENERGY-COUPLING FACTOR TRANSPORTER ATP-BINDING PROTEIN ECFA1"/>
    <property type="match status" value="1"/>
</dbReference>
<dbReference type="NCBIfam" id="TIGR01166">
    <property type="entry name" value="cbiO"/>
    <property type="match status" value="1"/>
</dbReference>
<evidence type="ECO:0000256" key="10">
    <source>
        <dbReference type="RuleBase" id="RU364103"/>
    </source>
</evidence>
<dbReference type="AlphaFoldDB" id="A0A1S8LQD2"/>
<dbReference type="Gene3D" id="3.40.50.300">
    <property type="entry name" value="P-loop containing nucleotide triphosphate hydrolases"/>
    <property type="match status" value="1"/>
</dbReference>
<keyword evidence="8 10" id="KW-0472">Membrane</keyword>
<organism evidence="11 12">
    <name type="scientific">Clostridium felsineum</name>
    <dbReference type="NCBI Taxonomy" id="36839"/>
    <lineage>
        <taxon>Bacteria</taxon>
        <taxon>Bacillati</taxon>
        <taxon>Bacillota</taxon>
        <taxon>Clostridia</taxon>
        <taxon>Eubacteriales</taxon>
        <taxon>Clostridiaceae</taxon>
        <taxon>Clostridium</taxon>
    </lineage>
</organism>
<dbReference type="PROSITE" id="PS50893">
    <property type="entry name" value="ABC_TRANSPORTER_2"/>
    <property type="match status" value="1"/>
</dbReference>
<evidence type="ECO:0000256" key="9">
    <source>
        <dbReference type="ARBA" id="ARBA00025157"/>
    </source>
</evidence>
<dbReference type="GO" id="GO:0005524">
    <property type="term" value="F:ATP binding"/>
    <property type="evidence" value="ECO:0007669"/>
    <property type="project" value="UniProtKB-UniRule"/>
</dbReference>
<dbReference type="InterPro" id="IPR027417">
    <property type="entry name" value="P-loop_NTPase"/>
</dbReference>
<proteinExistence type="inferred from homology"/>
<dbReference type="GO" id="GO:0016887">
    <property type="term" value="F:ATP hydrolysis activity"/>
    <property type="evidence" value="ECO:0007669"/>
    <property type="project" value="InterPro"/>
</dbReference>
<evidence type="ECO:0000256" key="4">
    <source>
        <dbReference type="ARBA" id="ARBA00022475"/>
    </source>
</evidence>
<dbReference type="RefSeq" id="WP_077835497.1">
    <property type="nucleotide sequence ID" value="NZ_CP096983.1"/>
</dbReference>
<dbReference type="InterPro" id="IPR005876">
    <property type="entry name" value="Co_trans_ATP-bd"/>
</dbReference>
<dbReference type="PANTHER" id="PTHR43553">
    <property type="entry name" value="HEAVY METAL TRANSPORTER"/>
    <property type="match status" value="1"/>
</dbReference>
<keyword evidence="5 10" id="KW-0547">Nucleotide-binding</keyword>
<dbReference type="KEGG" id="crw:CROST_019350"/>
<keyword evidence="6 10" id="KW-0067">ATP-binding</keyword>
<sequence>MQISIKDVSYVYSDGFKALNNINIDIEKGERVALLGPNGAGKSTLFNMLNGIITPSCGIVEINGLSTLNKKNLKLVRETVGMVFQDSDDQLFNSSVMQEIAYGLMNMKLQEKEIEERTKWALKIVDMEGTEKRSPHNLSGGQKKKIALASVLAMRPQVLVLDEPTVSLDPRGTIKLVKLLNEINKEMGITIIFSTHDMDIVPLLADKIYVLDEGRVTLGGSTNEVFNNKNILRNINLRLPRAAHLSEILQKDGYLEFEKLPLTLGAVRREIKNFRRD</sequence>
<dbReference type="GO" id="GO:0042626">
    <property type="term" value="F:ATPase-coupled transmembrane transporter activity"/>
    <property type="evidence" value="ECO:0007669"/>
    <property type="project" value="TreeGrafter"/>
</dbReference>
<dbReference type="InterPro" id="IPR017871">
    <property type="entry name" value="ABC_transporter-like_CS"/>
</dbReference>
<evidence type="ECO:0000313" key="12">
    <source>
        <dbReference type="Proteomes" id="UP000190951"/>
    </source>
</evidence>
<dbReference type="InterPro" id="IPR003439">
    <property type="entry name" value="ABC_transporter-like_ATP-bd"/>
</dbReference>
<dbReference type="PROSITE" id="PS00211">
    <property type="entry name" value="ABC_TRANSPORTER_1"/>
    <property type="match status" value="1"/>
</dbReference>
<dbReference type="SUPFAM" id="SSF52540">
    <property type="entry name" value="P-loop containing nucleoside triphosphate hydrolases"/>
    <property type="match status" value="1"/>
</dbReference>
<keyword evidence="4 10" id="KW-1003">Cell membrane</keyword>
<dbReference type="STRING" id="84029.CROST_00310"/>
<reference evidence="11 12" key="1">
    <citation type="submission" date="2022-04" db="EMBL/GenBank/DDBJ databases">
        <title>Genome sequence of C. roseum typestrain.</title>
        <authorList>
            <person name="Poehlein A."/>
            <person name="Schoch T."/>
            <person name="Duerre P."/>
            <person name="Daniel R."/>
        </authorList>
    </citation>
    <scope>NUCLEOTIDE SEQUENCE [LARGE SCALE GENOMIC DNA]</scope>
    <source>
        <strain evidence="11 12">DSM 7320</strain>
    </source>
</reference>
<evidence type="ECO:0000256" key="7">
    <source>
        <dbReference type="ARBA" id="ARBA00022967"/>
    </source>
</evidence>
<comment type="function">
    <text evidence="10">Part of an ABC transporter complex. Responsible for energy coupling to the transport system.</text>
</comment>